<reference evidence="11 12" key="1">
    <citation type="submission" date="2012-01" db="EMBL/GenBank/DDBJ databases">
        <title>The Genome Sequence of Odoribacter laneus YIT 12061.</title>
        <authorList>
            <consortium name="The Broad Institute Genome Sequencing Platform"/>
            <person name="Earl A."/>
            <person name="Ward D."/>
            <person name="Feldgarden M."/>
            <person name="Gevers D."/>
            <person name="Morotomi M."/>
            <person name="Young S.K."/>
            <person name="Zeng Q."/>
            <person name="Gargeya S."/>
            <person name="Fitzgerald M."/>
            <person name="Haas B."/>
            <person name="Abouelleil A."/>
            <person name="Alvarado L."/>
            <person name="Arachchi H.M."/>
            <person name="Berlin A."/>
            <person name="Chapman S.B."/>
            <person name="Gearin G."/>
            <person name="Goldberg J."/>
            <person name="Griggs A."/>
            <person name="Gujja S."/>
            <person name="Hansen M."/>
            <person name="Heiman D."/>
            <person name="Howarth C."/>
            <person name="Larimer J."/>
            <person name="Lui A."/>
            <person name="MacDonald P.J.P."/>
            <person name="McCowen C."/>
            <person name="Montmayeur A."/>
            <person name="Murphy C."/>
            <person name="Neiman D."/>
            <person name="Pearson M."/>
            <person name="Priest M."/>
            <person name="Roberts A."/>
            <person name="Saif S."/>
            <person name="Shea T."/>
            <person name="Sisk P."/>
            <person name="Stolte C."/>
            <person name="Sykes S."/>
            <person name="Wortman J."/>
            <person name="Nusbaum C."/>
            <person name="Birren B."/>
        </authorList>
    </citation>
    <scope>NUCLEOTIDE SEQUENCE [LARGE SCALE GENOMIC DNA]</scope>
    <source>
        <strain evidence="11 12">YIT 12061</strain>
    </source>
</reference>
<dbReference type="Gene3D" id="3.60.140.10">
    <property type="entry name" value="CNF1/YfiH-like putative cysteine hydrolases"/>
    <property type="match status" value="1"/>
</dbReference>
<dbReference type="EMBL" id="ADMC01000027">
    <property type="protein sequence ID" value="EHP45973.1"/>
    <property type="molecule type" value="Genomic_DNA"/>
</dbReference>
<comment type="catalytic activity">
    <reaction evidence="7">
        <text>adenosine + H2O + H(+) = inosine + NH4(+)</text>
        <dbReference type="Rhea" id="RHEA:24408"/>
        <dbReference type="ChEBI" id="CHEBI:15377"/>
        <dbReference type="ChEBI" id="CHEBI:15378"/>
        <dbReference type="ChEBI" id="CHEBI:16335"/>
        <dbReference type="ChEBI" id="CHEBI:17596"/>
        <dbReference type="ChEBI" id="CHEBI:28938"/>
        <dbReference type="EC" id="3.5.4.4"/>
    </reaction>
    <physiologicalReaction direction="left-to-right" evidence="7">
        <dbReference type="Rhea" id="RHEA:24409"/>
    </physiologicalReaction>
</comment>
<keyword evidence="5" id="KW-0378">Hydrolase</keyword>
<dbReference type="HOGENOM" id="CLU_065784_0_0_10"/>
<evidence type="ECO:0000313" key="12">
    <source>
        <dbReference type="Proteomes" id="UP000004892"/>
    </source>
</evidence>
<dbReference type="PANTHER" id="PTHR30616:SF2">
    <property type="entry name" value="PURINE NUCLEOSIDE PHOSPHORYLASE LACC1"/>
    <property type="match status" value="1"/>
</dbReference>
<dbReference type="eggNOG" id="COG1496">
    <property type="taxonomic scope" value="Bacteria"/>
</dbReference>
<evidence type="ECO:0000256" key="10">
    <source>
        <dbReference type="RuleBase" id="RU361274"/>
    </source>
</evidence>
<organism evidence="11 12">
    <name type="scientific">Odoribacter laneus YIT 12061</name>
    <dbReference type="NCBI Taxonomy" id="742817"/>
    <lineage>
        <taxon>Bacteria</taxon>
        <taxon>Pseudomonadati</taxon>
        <taxon>Bacteroidota</taxon>
        <taxon>Bacteroidia</taxon>
        <taxon>Bacteroidales</taxon>
        <taxon>Odoribacteraceae</taxon>
        <taxon>Odoribacter</taxon>
    </lineage>
</organism>
<dbReference type="PATRIC" id="fig|742817.3.peg.2741"/>
<evidence type="ECO:0000256" key="5">
    <source>
        <dbReference type="ARBA" id="ARBA00022801"/>
    </source>
</evidence>
<dbReference type="Proteomes" id="UP000004892">
    <property type="component" value="Unassembled WGS sequence"/>
</dbReference>
<name>H1DJX3_9BACT</name>
<evidence type="ECO:0000256" key="7">
    <source>
        <dbReference type="ARBA" id="ARBA00047989"/>
    </source>
</evidence>
<evidence type="ECO:0000256" key="1">
    <source>
        <dbReference type="ARBA" id="ARBA00000553"/>
    </source>
</evidence>
<evidence type="ECO:0000313" key="11">
    <source>
        <dbReference type="EMBL" id="EHP45973.1"/>
    </source>
</evidence>
<dbReference type="STRING" id="742817.HMPREF9449_02559"/>
<dbReference type="InterPro" id="IPR003730">
    <property type="entry name" value="Cu_polyphenol_OxRdtase"/>
</dbReference>
<dbReference type="RefSeq" id="WP_009137703.1">
    <property type="nucleotide sequence ID" value="NZ_JH594597.1"/>
</dbReference>
<comment type="catalytic activity">
    <reaction evidence="8">
        <text>adenosine + phosphate = alpha-D-ribose 1-phosphate + adenine</text>
        <dbReference type="Rhea" id="RHEA:27642"/>
        <dbReference type="ChEBI" id="CHEBI:16335"/>
        <dbReference type="ChEBI" id="CHEBI:16708"/>
        <dbReference type="ChEBI" id="CHEBI:43474"/>
        <dbReference type="ChEBI" id="CHEBI:57720"/>
        <dbReference type="EC" id="2.4.2.1"/>
    </reaction>
    <physiologicalReaction direction="left-to-right" evidence="8">
        <dbReference type="Rhea" id="RHEA:27643"/>
    </physiologicalReaction>
</comment>
<dbReference type="SUPFAM" id="SSF64438">
    <property type="entry name" value="CNF1/YfiH-like putative cysteine hydrolases"/>
    <property type="match status" value="1"/>
</dbReference>
<dbReference type="GO" id="GO:0005507">
    <property type="term" value="F:copper ion binding"/>
    <property type="evidence" value="ECO:0007669"/>
    <property type="project" value="TreeGrafter"/>
</dbReference>
<dbReference type="GO" id="GO:0017061">
    <property type="term" value="F:S-methyl-5-thioadenosine phosphorylase activity"/>
    <property type="evidence" value="ECO:0007669"/>
    <property type="project" value="UniProtKB-EC"/>
</dbReference>
<comment type="catalytic activity">
    <reaction evidence="9">
        <text>S-methyl-5'-thioadenosine + phosphate = 5-(methylsulfanyl)-alpha-D-ribose 1-phosphate + adenine</text>
        <dbReference type="Rhea" id="RHEA:11852"/>
        <dbReference type="ChEBI" id="CHEBI:16708"/>
        <dbReference type="ChEBI" id="CHEBI:17509"/>
        <dbReference type="ChEBI" id="CHEBI:43474"/>
        <dbReference type="ChEBI" id="CHEBI:58533"/>
        <dbReference type="EC" id="2.4.2.28"/>
    </reaction>
    <physiologicalReaction direction="left-to-right" evidence="9">
        <dbReference type="Rhea" id="RHEA:11853"/>
    </physiologicalReaction>
</comment>
<dbReference type="Pfam" id="PF02578">
    <property type="entry name" value="Cu-oxidase_4"/>
    <property type="match status" value="1"/>
</dbReference>
<evidence type="ECO:0000256" key="4">
    <source>
        <dbReference type="ARBA" id="ARBA00022723"/>
    </source>
</evidence>
<keyword evidence="6" id="KW-0862">Zinc</keyword>
<evidence type="ECO:0000256" key="9">
    <source>
        <dbReference type="ARBA" id="ARBA00049893"/>
    </source>
</evidence>
<dbReference type="PANTHER" id="PTHR30616">
    <property type="entry name" value="UNCHARACTERIZED PROTEIN YFIH"/>
    <property type="match status" value="1"/>
</dbReference>
<evidence type="ECO:0000256" key="8">
    <source>
        <dbReference type="ARBA" id="ARBA00048968"/>
    </source>
</evidence>
<gene>
    <name evidence="11" type="ORF">HMPREF9449_02559</name>
</gene>
<comment type="similarity">
    <text evidence="2 10">Belongs to the purine nucleoside phosphorylase YfiH/LACC1 family.</text>
</comment>
<dbReference type="InterPro" id="IPR011324">
    <property type="entry name" value="Cytotoxic_necrot_fac-like_cat"/>
</dbReference>
<comment type="catalytic activity">
    <reaction evidence="1">
        <text>inosine + phosphate = alpha-D-ribose 1-phosphate + hypoxanthine</text>
        <dbReference type="Rhea" id="RHEA:27646"/>
        <dbReference type="ChEBI" id="CHEBI:17368"/>
        <dbReference type="ChEBI" id="CHEBI:17596"/>
        <dbReference type="ChEBI" id="CHEBI:43474"/>
        <dbReference type="ChEBI" id="CHEBI:57720"/>
        <dbReference type="EC" id="2.4.2.1"/>
    </reaction>
    <physiologicalReaction direction="left-to-right" evidence="1">
        <dbReference type="Rhea" id="RHEA:27647"/>
    </physiologicalReaction>
</comment>
<evidence type="ECO:0000256" key="6">
    <source>
        <dbReference type="ARBA" id="ARBA00022833"/>
    </source>
</evidence>
<keyword evidence="3" id="KW-0808">Transferase</keyword>
<comment type="caution">
    <text evidence="11">The sequence shown here is derived from an EMBL/GenBank/DDBJ whole genome shotgun (WGS) entry which is preliminary data.</text>
</comment>
<dbReference type="CDD" id="cd16833">
    <property type="entry name" value="YfiH"/>
    <property type="match status" value="1"/>
</dbReference>
<evidence type="ECO:0000256" key="3">
    <source>
        <dbReference type="ARBA" id="ARBA00022679"/>
    </source>
</evidence>
<dbReference type="GeneID" id="98070096"/>
<dbReference type="NCBIfam" id="TIGR00726">
    <property type="entry name" value="peptidoglycan editing factor PgeF"/>
    <property type="match status" value="1"/>
</dbReference>
<dbReference type="AlphaFoldDB" id="H1DJX3"/>
<dbReference type="GO" id="GO:0016787">
    <property type="term" value="F:hydrolase activity"/>
    <property type="evidence" value="ECO:0007669"/>
    <property type="project" value="UniProtKB-KW"/>
</dbReference>
<evidence type="ECO:0000256" key="2">
    <source>
        <dbReference type="ARBA" id="ARBA00007353"/>
    </source>
</evidence>
<dbReference type="InterPro" id="IPR038371">
    <property type="entry name" value="Cu_polyphenol_OxRdtase_sf"/>
</dbReference>
<protein>
    <recommendedName>
        <fullName evidence="10">Purine nucleoside phosphorylase</fullName>
    </recommendedName>
</protein>
<keyword evidence="12" id="KW-1185">Reference proteome</keyword>
<proteinExistence type="inferred from homology"/>
<sequence>MEKINHILFPFYRFENLSACRGILHFVSTAAGNIGYPDGEPSDRMLVARRRLAVAVGFRPEALCLGQQVHSDHIVEVKRQDAGRGAMDRESRFPETDALVTKETGVCLMVLAADCVPILLCDPVKKVVAAVHAGWKGTLAGIVEKTATVMQDRFNCCAADIRAGIGPSIGKCCFEVGPEVAVLFQQKWKSFPGILGPVNSLGKCHIDLWEINRRQLLAVGIREEYIEVAGLCTKCHSEEFFSYRRSGNDAGRFGAGIMLLGDNEGE</sequence>
<accession>H1DJX3</accession>
<keyword evidence="4" id="KW-0479">Metal-binding</keyword>